<dbReference type="Proteomes" id="UP000606889">
    <property type="component" value="Unassembled WGS sequence"/>
</dbReference>
<reference evidence="6 7" key="1">
    <citation type="submission" date="2020-08" db="EMBL/GenBank/DDBJ databases">
        <title>Genome public.</title>
        <authorList>
            <person name="Liu C."/>
            <person name="Sun Q."/>
        </authorList>
    </citation>
    <scope>NUCLEOTIDE SEQUENCE [LARGE SCALE GENOMIC DNA]</scope>
    <source>
        <strain evidence="6 7">NSJ-35</strain>
    </source>
</reference>
<evidence type="ECO:0000256" key="4">
    <source>
        <dbReference type="SAM" id="MobiDB-lite"/>
    </source>
</evidence>
<evidence type="ECO:0000313" key="7">
    <source>
        <dbReference type="Proteomes" id="UP000606889"/>
    </source>
</evidence>
<dbReference type="SFLD" id="SFLDS00029">
    <property type="entry name" value="Radical_SAM"/>
    <property type="match status" value="1"/>
</dbReference>
<accession>A0ABR7ECN1</accession>
<dbReference type="InterPro" id="IPR007197">
    <property type="entry name" value="rSAM"/>
</dbReference>
<feature type="domain" description="Elp3/MiaA/NifB-like radical SAM core" evidence="5">
    <location>
        <begin position="20"/>
        <end position="230"/>
    </location>
</feature>
<dbReference type="SFLD" id="SFLDG01084">
    <property type="entry name" value="Uncharacterised_Radical_SAM_Su"/>
    <property type="match status" value="1"/>
</dbReference>
<feature type="region of interest" description="Disordered" evidence="4">
    <location>
        <begin position="287"/>
        <end position="308"/>
    </location>
</feature>
<evidence type="ECO:0000259" key="5">
    <source>
        <dbReference type="SMART" id="SM00729"/>
    </source>
</evidence>
<dbReference type="Gene3D" id="3.80.30.30">
    <property type="match status" value="1"/>
</dbReference>
<proteinExistence type="predicted"/>
<dbReference type="InterPro" id="IPR040086">
    <property type="entry name" value="MJ0683-like"/>
</dbReference>
<keyword evidence="3" id="KW-0411">Iron-sulfur</keyword>
<dbReference type="InterPro" id="IPR031012">
    <property type="entry name" value="rSAM_mob_pairB"/>
</dbReference>
<dbReference type="InterPro" id="IPR058240">
    <property type="entry name" value="rSAM_sf"/>
</dbReference>
<dbReference type="InterPro" id="IPR006638">
    <property type="entry name" value="Elp3/MiaA/NifB-like_rSAM"/>
</dbReference>
<keyword evidence="7" id="KW-1185">Reference proteome</keyword>
<evidence type="ECO:0000256" key="3">
    <source>
        <dbReference type="ARBA" id="ARBA00023014"/>
    </source>
</evidence>
<dbReference type="RefSeq" id="WP_186856350.1">
    <property type="nucleotide sequence ID" value="NZ_JACOON010000001.1"/>
</dbReference>
<dbReference type="CDD" id="cd01335">
    <property type="entry name" value="Radical_SAM"/>
    <property type="match status" value="1"/>
</dbReference>
<gene>
    <name evidence="6" type="ORF">H8S18_00420</name>
</gene>
<name>A0ABR7ECN1_9FIRM</name>
<evidence type="ECO:0000313" key="6">
    <source>
        <dbReference type="EMBL" id="MBC5646809.1"/>
    </source>
</evidence>
<dbReference type="NCBIfam" id="TIGR04470">
    <property type="entry name" value="rSAM_mob_pairB"/>
    <property type="match status" value="1"/>
</dbReference>
<keyword evidence="1" id="KW-0479">Metal-binding</keyword>
<comment type="caution">
    <text evidence="6">The sequence shown here is derived from an EMBL/GenBank/DDBJ whole genome shotgun (WGS) entry which is preliminary data.</text>
</comment>
<sequence length="308" mass="35101">MMIKEIEVKSIITKSNLPVCEYSVNPYVGCTHGCRYCYASFMKRFTGHAEPWGTFLDVKLWPEIKNPKKYAGKELFIGSVTDPYLPQEEQYRRTRALLEQLQGSGAKISIATKSDLILRDLELIKTFPDSRVSWSINTLDEDFKNDIDNAVSVKRRLAAMELFHKAGIRTTCFVSPIFPGITDVKAIVDRAKKQCNLIWLENLNLRGGYKAVIMEYIREKHPKLLSLYREIYQQGNRSYWELLDTELQAYAAEIGLDYVTNDDSMKRPFDAPPVVVNYFYHEQIKKSAGKGGGNHAGTAGSRIHKASN</sequence>
<dbReference type="SUPFAM" id="SSF102114">
    <property type="entry name" value="Radical SAM enzymes"/>
    <property type="match status" value="1"/>
</dbReference>
<dbReference type="EMBL" id="JACOON010000001">
    <property type="protein sequence ID" value="MBC5646809.1"/>
    <property type="molecule type" value="Genomic_DNA"/>
</dbReference>
<dbReference type="SMART" id="SM00729">
    <property type="entry name" value="Elp3"/>
    <property type="match status" value="1"/>
</dbReference>
<dbReference type="Pfam" id="PF04055">
    <property type="entry name" value="Radical_SAM"/>
    <property type="match status" value="1"/>
</dbReference>
<evidence type="ECO:0000256" key="2">
    <source>
        <dbReference type="ARBA" id="ARBA00023004"/>
    </source>
</evidence>
<protein>
    <submittedName>
        <fullName evidence="6">Radical SAM mobile pair protein B</fullName>
    </submittedName>
</protein>
<dbReference type="PANTHER" id="PTHR43432">
    <property type="entry name" value="SLR0285 PROTEIN"/>
    <property type="match status" value="1"/>
</dbReference>
<evidence type="ECO:0000256" key="1">
    <source>
        <dbReference type="ARBA" id="ARBA00022723"/>
    </source>
</evidence>
<keyword evidence="2" id="KW-0408">Iron</keyword>
<organism evidence="6 7">
    <name type="scientific">Christensenella tenuis</name>
    <dbReference type="NCBI Taxonomy" id="2763033"/>
    <lineage>
        <taxon>Bacteria</taxon>
        <taxon>Bacillati</taxon>
        <taxon>Bacillota</taxon>
        <taxon>Clostridia</taxon>
        <taxon>Christensenellales</taxon>
        <taxon>Christensenellaceae</taxon>
        <taxon>Christensenella</taxon>
    </lineage>
</organism>
<dbReference type="PANTHER" id="PTHR43432:SF6">
    <property type="entry name" value="RADICAL SAM CORE DOMAIN-CONTAINING PROTEIN"/>
    <property type="match status" value="1"/>
</dbReference>